<evidence type="ECO:0000313" key="2">
    <source>
        <dbReference type="Proteomes" id="UP000789759"/>
    </source>
</evidence>
<reference evidence="1" key="1">
    <citation type="submission" date="2021-06" db="EMBL/GenBank/DDBJ databases">
        <authorList>
            <person name="Kallberg Y."/>
            <person name="Tangrot J."/>
            <person name="Rosling A."/>
        </authorList>
    </citation>
    <scope>NUCLEOTIDE SEQUENCE</scope>
    <source>
        <strain evidence="1">FL966</strain>
    </source>
</reference>
<dbReference type="InterPro" id="IPR011009">
    <property type="entry name" value="Kinase-like_dom_sf"/>
</dbReference>
<sequence>GFSKIYSAICVNGIKDTWNGHKQEFKTRKNRQIVLKSLNNSDAISPDFLNELKNYFRCSGGEYIHKYYSITQNPETNNYMIVTDFVKH</sequence>
<keyword evidence="2" id="KW-1185">Reference proteome</keyword>
<dbReference type="SUPFAM" id="SSF56112">
    <property type="entry name" value="Protein kinase-like (PK-like)"/>
    <property type="match status" value="1"/>
</dbReference>
<dbReference type="AlphaFoldDB" id="A0A9N9KBL9"/>
<evidence type="ECO:0000313" key="1">
    <source>
        <dbReference type="EMBL" id="CAG8819319.1"/>
    </source>
</evidence>
<protein>
    <submittedName>
        <fullName evidence="1">5528_t:CDS:1</fullName>
    </submittedName>
</protein>
<dbReference type="Proteomes" id="UP000789759">
    <property type="component" value="Unassembled WGS sequence"/>
</dbReference>
<accession>A0A9N9KBL9</accession>
<name>A0A9N9KBL9_9GLOM</name>
<comment type="caution">
    <text evidence="1">The sequence shown here is derived from an EMBL/GenBank/DDBJ whole genome shotgun (WGS) entry which is preliminary data.</text>
</comment>
<feature type="non-terminal residue" evidence="1">
    <location>
        <position position="1"/>
    </location>
</feature>
<proteinExistence type="predicted"/>
<gene>
    <name evidence="1" type="ORF">CPELLU_LOCUS19526</name>
</gene>
<dbReference type="OrthoDB" id="2421010at2759"/>
<dbReference type="EMBL" id="CAJVQA010047822">
    <property type="protein sequence ID" value="CAG8819319.1"/>
    <property type="molecule type" value="Genomic_DNA"/>
</dbReference>
<feature type="non-terminal residue" evidence="1">
    <location>
        <position position="88"/>
    </location>
</feature>
<organism evidence="1 2">
    <name type="scientific">Cetraspora pellucida</name>
    <dbReference type="NCBI Taxonomy" id="1433469"/>
    <lineage>
        <taxon>Eukaryota</taxon>
        <taxon>Fungi</taxon>
        <taxon>Fungi incertae sedis</taxon>
        <taxon>Mucoromycota</taxon>
        <taxon>Glomeromycotina</taxon>
        <taxon>Glomeromycetes</taxon>
        <taxon>Diversisporales</taxon>
        <taxon>Gigasporaceae</taxon>
        <taxon>Cetraspora</taxon>
    </lineage>
</organism>